<proteinExistence type="predicted"/>
<gene>
    <name evidence="2" type="ORF">Syun_006812</name>
</gene>
<evidence type="ECO:0000256" key="1">
    <source>
        <dbReference type="SAM" id="MobiDB-lite"/>
    </source>
</evidence>
<accession>A0AAP0KXK6</accession>
<feature type="region of interest" description="Disordered" evidence="1">
    <location>
        <begin position="1"/>
        <end position="57"/>
    </location>
</feature>
<dbReference type="Proteomes" id="UP001420932">
    <property type="component" value="Unassembled WGS sequence"/>
</dbReference>
<dbReference type="EMBL" id="JBBNAF010000003">
    <property type="protein sequence ID" value="KAK9160471.1"/>
    <property type="molecule type" value="Genomic_DNA"/>
</dbReference>
<evidence type="ECO:0000313" key="2">
    <source>
        <dbReference type="EMBL" id="KAK9160471.1"/>
    </source>
</evidence>
<protein>
    <submittedName>
        <fullName evidence="2">Uncharacterized protein</fullName>
    </submittedName>
</protein>
<keyword evidence="3" id="KW-1185">Reference proteome</keyword>
<comment type="caution">
    <text evidence="2">The sequence shown here is derived from an EMBL/GenBank/DDBJ whole genome shotgun (WGS) entry which is preliminary data.</text>
</comment>
<sequence>MHFMQQMSWDGHGRNRPISSTNHHHRHHHRHLMTKATPPQIDPVDPPQQGDNVGRET</sequence>
<name>A0AAP0KXK6_9MAGN</name>
<reference evidence="2 3" key="1">
    <citation type="submission" date="2024-01" db="EMBL/GenBank/DDBJ databases">
        <title>Genome assemblies of Stephania.</title>
        <authorList>
            <person name="Yang L."/>
        </authorList>
    </citation>
    <scope>NUCLEOTIDE SEQUENCE [LARGE SCALE GENOMIC DNA]</scope>
    <source>
        <strain evidence="2">YNDBR</strain>
        <tissue evidence="2">Leaf</tissue>
    </source>
</reference>
<feature type="compositionally biased region" description="Basic residues" evidence="1">
    <location>
        <begin position="22"/>
        <end position="33"/>
    </location>
</feature>
<dbReference type="AlphaFoldDB" id="A0AAP0KXK6"/>
<organism evidence="2 3">
    <name type="scientific">Stephania yunnanensis</name>
    <dbReference type="NCBI Taxonomy" id="152371"/>
    <lineage>
        <taxon>Eukaryota</taxon>
        <taxon>Viridiplantae</taxon>
        <taxon>Streptophyta</taxon>
        <taxon>Embryophyta</taxon>
        <taxon>Tracheophyta</taxon>
        <taxon>Spermatophyta</taxon>
        <taxon>Magnoliopsida</taxon>
        <taxon>Ranunculales</taxon>
        <taxon>Menispermaceae</taxon>
        <taxon>Menispermoideae</taxon>
        <taxon>Cissampelideae</taxon>
        <taxon>Stephania</taxon>
    </lineage>
</organism>
<evidence type="ECO:0000313" key="3">
    <source>
        <dbReference type="Proteomes" id="UP001420932"/>
    </source>
</evidence>